<feature type="region of interest" description="Disordered" evidence="2">
    <location>
        <begin position="314"/>
        <end position="372"/>
    </location>
</feature>
<proteinExistence type="predicted"/>
<dbReference type="Pfam" id="PF00249">
    <property type="entry name" value="Myb_DNA-binding"/>
    <property type="match status" value="1"/>
</dbReference>
<dbReference type="InterPro" id="IPR009057">
    <property type="entry name" value="Homeodomain-like_sf"/>
</dbReference>
<name>A0A9D4U753_ADICA</name>
<feature type="compositionally biased region" description="Polar residues" evidence="2">
    <location>
        <begin position="140"/>
        <end position="161"/>
    </location>
</feature>
<evidence type="ECO:0000256" key="1">
    <source>
        <dbReference type="ARBA" id="ARBA00023125"/>
    </source>
</evidence>
<gene>
    <name evidence="5" type="ORF">GOP47_0021341</name>
</gene>
<evidence type="ECO:0000313" key="5">
    <source>
        <dbReference type="EMBL" id="KAI5062794.1"/>
    </source>
</evidence>
<dbReference type="PANTHER" id="PTHR21717:SF70">
    <property type="entry name" value="TELOMERE REPEAT-BINDING PROTEIN 2-RELATED"/>
    <property type="match status" value="1"/>
</dbReference>
<dbReference type="GO" id="GO:0042162">
    <property type="term" value="F:telomeric DNA binding"/>
    <property type="evidence" value="ECO:0007669"/>
    <property type="project" value="UniProtKB-ARBA"/>
</dbReference>
<dbReference type="AlphaFoldDB" id="A0A9D4U753"/>
<feature type="region of interest" description="Disordered" evidence="2">
    <location>
        <begin position="29"/>
        <end position="52"/>
    </location>
</feature>
<keyword evidence="6" id="KW-1185">Reference proteome</keyword>
<feature type="domain" description="HTH myb-type" evidence="4">
    <location>
        <begin position="573"/>
        <end position="632"/>
    </location>
</feature>
<feature type="compositionally biased region" description="Polar residues" evidence="2">
    <location>
        <begin position="33"/>
        <end position="52"/>
    </location>
</feature>
<dbReference type="InterPro" id="IPR017930">
    <property type="entry name" value="Myb_dom"/>
</dbReference>
<dbReference type="Pfam" id="PF23603">
    <property type="entry name" value="Ubiquitin_TPR1"/>
    <property type="match status" value="1"/>
</dbReference>
<accession>A0A9D4U753</accession>
<dbReference type="SMART" id="SM00717">
    <property type="entry name" value="SANT"/>
    <property type="match status" value="1"/>
</dbReference>
<feature type="compositionally biased region" description="Polar residues" evidence="2">
    <location>
        <begin position="506"/>
        <end position="522"/>
    </location>
</feature>
<dbReference type="PROSITE" id="PS50090">
    <property type="entry name" value="MYB_LIKE"/>
    <property type="match status" value="1"/>
</dbReference>
<dbReference type="OrthoDB" id="2020981at2759"/>
<dbReference type="EMBL" id="JABFUD020000021">
    <property type="protein sequence ID" value="KAI5062794.1"/>
    <property type="molecule type" value="Genomic_DNA"/>
</dbReference>
<dbReference type="InterPro" id="IPR031105">
    <property type="entry name" value="TRP_plant"/>
</dbReference>
<dbReference type="SUPFAM" id="SSF46689">
    <property type="entry name" value="Homeodomain-like"/>
    <property type="match status" value="1"/>
</dbReference>
<sequence length="672" mass="73887">MNKTSADLNCIELLATVAGQVLQAKSLREENAETQSASASETKNPSGRVSSCQVNLPSVRSHQVFVPGKSLFEDVSKLENRQDSNNMQETFGKDEEKVAVSNFLKGTELPTNYMCLQNAMNELVPDPSEGNCNREEESTSEVNILTQDSSAHTSLPKSSNPGHLGSLTHFNSLDESNSFSGRNLFKGGTCVTLLPDNIPQPLCFSSGKEAPTHVHKQSHSLCSEQPLETHLDFSQDLLRLQAKDDDDNFSDLVVPATTVPVGHLMPVIENTQLMQSQQIIKLHKEEASVTKGEMKGIVNDGVIGGDLHCLQHFSSQQPQGRKRRRTFKPSKVSIDTYKPSSLNPLDLDAKDTSVGSSPTTIEGSRRSRKRKSNEIHDCFPVKVNITSFRVPELSINLPETATVASLKRAVMEAAVNLLGGGLHVRVLHHGKKVHDENSTLIQMGIACKDRLDSLAFMLEPSGVSNTSMNIGESIFAYPKVKTQHGACYPVFTTGDDLEGSRRKTLNGLSSTDAETDASNNTEAQEKEDVVSNVGECAKLGQCAPCDSPTPATAALILHPHADVGQQTYVSFSGKRRTRRPFTVLEVEALVQAVELLGTGRWREVKQQVFSHARHRTYVDLKDKWKTLVHTARIAPHQRRGEPVPQELLDRVLQAHTYWALQLVKQQEDIGDI</sequence>
<evidence type="ECO:0000259" key="3">
    <source>
        <dbReference type="PROSITE" id="PS50090"/>
    </source>
</evidence>
<dbReference type="CDD" id="cd11660">
    <property type="entry name" value="SANT_TRF"/>
    <property type="match status" value="1"/>
</dbReference>
<reference evidence="5" key="1">
    <citation type="submission" date="2021-01" db="EMBL/GenBank/DDBJ databases">
        <title>Adiantum capillus-veneris genome.</title>
        <authorList>
            <person name="Fang Y."/>
            <person name="Liao Q."/>
        </authorList>
    </citation>
    <scope>NUCLEOTIDE SEQUENCE</scope>
    <source>
        <strain evidence="5">H3</strain>
        <tissue evidence="5">Leaf</tissue>
    </source>
</reference>
<protein>
    <submittedName>
        <fullName evidence="5">Uncharacterized protein</fullName>
    </submittedName>
</protein>
<evidence type="ECO:0000259" key="4">
    <source>
        <dbReference type="PROSITE" id="PS51294"/>
    </source>
</evidence>
<dbReference type="PROSITE" id="PS51294">
    <property type="entry name" value="HTH_MYB"/>
    <property type="match status" value="1"/>
</dbReference>
<organism evidence="5 6">
    <name type="scientific">Adiantum capillus-veneris</name>
    <name type="common">Maidenhair fern</name>
    <dbReference type="NCBI Taxonomy" id="13818"/>
    <lineage>
        <taxon>Eukaryota</taxon>
        <taxon>Viridiplantae</taxon>
        <taxon>Streptophyta</taxon>
        <taxon>Embryophyta</taxon>
        <taxon>Tracheophyta</taxon>
        <taxon>Polypodiopsida</taxon>
        <taxon>Polypodiidae</taxon>
        <taxon>Polypodiales</taxon>
        <taxon>Pteridineae</taxon>
        <taxon>Pteridaceae</taxon>
        <taxon>Vittarioideae</taxon>
        <taxon>Adiantum</taxon>
    </lineage>
</organism>
<comment type="caution">
    <text evidence="5">The sequence shown here is derived from an EMBL/GenBank/DDBJ whole genome shotgun (WGS) entry which is preliminary data.</text>
</comment>
<dbReference type="PANTHER" id="PTHR21717">
    <property type="entry name" value="TELOMERIC REPEAT BINDING PROTEIN"/>
    <property type="match status" value="1"/>
</dbReference>
<feature type="region of interest" description="Disordered" evidence="2">
    <location>
        <begin position="499"/>
        <end position="524"/>
    </location>
</feature>
<feature type="compositionally biased region" description="Polar residues" evidence="2">
    <location>
        <begin position="353"/>
        <end position="362"/>
    </location>
</feature>
<dbReference type="Gene3D" id="1.10.246.220">
    <property type="match status" value="1"/>
</dbReference>
<feature type="domain" description="Myb-like" evidence="3">
    <location>
        <begin position="573"/>
        <end position="628"/>
    </location>
</feature>
<feature type="region of interest" description="Disordered" evidence="2">
    <location>
        <begin position="126"/>
        <end position="163"/>
    </location>
</feature>
<dbReference type="Proteomes" id="UP000886520">
    <property type="component" value="Chromosome 21"/>
</dbReference>
<dbReference type="InterPro" id="IPR057625">
    <property type="entry name" value="TPR1-6-like_ubiquitin"/>
</dbReference>
<dbReference type="InterPro" id="IPR001005">
    <property type="entry name" value="SANT/Myb"/>
</dbReference>
<evidence type="ECO:0000313" key="6">
    <source>
        <dbReference type="Proteomes" id="UP000886520"/>
    </source>
</evidence>
<keyword evidence="1" id="KW-0238">DNA-binding</keyword>
<evidence type="ECO:0000256" key="2">
    <source>
        <dbReference type="SAM" id="MobiDB-lite"/>
    </source>
</evidence>